<dbReference type="OrthoDB" id="4062651at2759"/>
<gene>
    <name evidence="18" type="ORF">HHK36_023471</name>
</gene>
<dbReference type="EC" id="2.7.11.1" evidence="2"/>
<evidence type="ECO:0000259" key="17">
    <source>
        <dbReference type="PROSITE" id="PS50011"/>
    </source>
</evidence>
<dbReference type="FunFam" id="1.10.510.10:FF:000044">
    <property type="entry name" value="Putative LRR receptor-like serine/threonine-protein kinase"/>
    <property type="match status" value="1"/>
</dbReference>
<dbReference type="PANTHER" id="PTHR48006:SF44">
    <property type="entry name" value="PROTEIN KINASE DOMAIN-CONTAINING PROTEIN"/>
    <property type="match status" value="1"/>
</dbReference>
<dbReference type="Proteomes" id="UP000655225">
    <property type="component" value="Unassembled WGS sequence"/>
</dbReference>
<comment type="caution">
    <text evidence="18">The sequence shown here is derived from an EMBL/GenBank/DDBJ whole genome shotgun (WGS) entry which is preliminary data.</text>
</comment>
<dbReference type="PROSITE" id="PS50011">
    <property type="entry name" value="PROTEIN_KINASE_DOM"/>
    <property type="match status" value="1"/>
</dbReference>
<feature type="domain" description="Protein kinase" evidence="17">
    <location>
        <begin position="297"/>
        <end position="576"/>
    </location>
</feature>
<dbReference type="EMBL" id="JABCRI010000017">
    <property type="protein sequence ID" value="KAF8391170.1"/>
    <property type="molecule type" value="Genomic_DNA"/>
</dbReference>
<evidence type="ECO:0000313" key="18">
    <source>
        <dbReference type="EMBL" id="KAF8391170.1"/>
    </source>
</evidence>
<evidence type="ECO:0000256" key="1">
    <source>
        <dbReference type="ARBA" id="ARBA00004167"/>
    </source>
</evidence>
<dbReference type="SMART" id="SM00220">
    <property type="entry name" value="S_TKc"/>
    <property type="match status" value="1"/>
</dbReference>
<feature type="transmembrane region" description="Helical" evidence="16">
    <location>
        <begin position="216"/>
        <end position="240"/>
    </location>
</feature>
<evidence type="ECO:0000256" key="12">
    <source>
        <dbReference type="ARBA" id="ARBA00022989"/>
    </source>
</evidence>
<evidence type="ECO:0000256" key="7">
    <source>
        <dbReference type="ARBA" id="ARBA00022729"/>
    </source>
</evidence>
<keyword evidence="15" id="KW-0325">Glycoprotein</keyword>
<keyword evidence="14" id="KW-0675">Receptor</keyword>
<dbReference type="AlphaFoldDB" id="A0A834YQ86"/>
<reference evidence="18 19" key="1">
    <citation type="submission" date="2020-04" db="EMBL/GenBank/DDBJ databases">
        <title>Plant Genome Project.</title>
        <authorList>
            <person name="Zhang R.-G."/>
        </authorList>
    </citation>
    <scope>NUCLEOTIDE SEQUENCE [LARGE SCALE GENOMIC DNA]</scope>
    <source>
        <strain evidence="18">YNK0</strain>
        <tissue evidence="18">Leaf</tissue>
    </source>
</reference>
<evidence type="ECO:0000256" key="5">
    <source>
        <dbReference type="ARBA" id="ARBA00022679"/>
    </source>
</evidence>
<protein>
    <recommendedName>
        <fullName evidence="2">non-specific serine/threonine protein kinase</fullName>
        <ecNumber evidence="2">2.7.11.1</ecNumber>
    </recommendedName>
</protein>
<organism evidence="18 19">
    <name type="scientific">Tetracentron sinense</name>
    <name type="common">Spur-leaf</name>
    <dbReference type="NCBI Taxonomy" id="13715"/>
    <lineage>
        <taxon>Eukaryota</taxon>
        <taxon>Viridiplantae</taxon>
        <taxon>Streptophyta</taxon>
        <taxon>Embryophyta</taxon>
        <taxon>Tracheophyta</taxon>
        <taxon>Spermatophyta</taxon>
        <taxon>Magnoliopsida</taxon>
        <taxon>Trochodendrales</taxon>
        <taxon>Trochodendraceae</taxon>
        <taxon>Tetracentron</taxon>
    </lineage>
</organism>
<evidence type="ECO:0000256" key="8">
    <source>
        <dbReference type="ARBA" id="ARBA00022737"/>
    </source>
</evidence>
<keyword evidence="3" id="KW-0723">Serine/threonine-protein kinase</keyword>
<dbReference type="GO" id="GO:0005524">
    <property type="term" value="F:ATP binding"/>
    <property type="evidence" value="ECO:0007669"/>
    <property type="project" value="UniProtKB-KW"/>
</dbReference>
<evidence type="ECO:0000256" key="9">
    <source>
        <dbReference type="ARBA" id="ARBA00022741"/>
    </source>
</evidence>
<keyword evidence="7" id="KW-0732">Signal</keyword>
<keyword evidence="5" id="KW-0808">Transferase</keyword>
<dbReference type="Gene3D" id="3.30.200.20">
    <property type="entry name" value="Phosphorylase Kinase, domain 1"/>
    <property type="match status" value="1"/>
</dbReference>
<evidence type="ECO:0000256" key="16">
    <source>
        <dbReference type="SAM" id="Phobius"/>
    </source>
</evidence>
<keyword evidence="8" id="KW-0677">Repeat</keyword>
<evidence type="ECO:0000256" key="13">
    <source>
        <dbReference type="ARBA" id="ARBA00023136"/>
    </source>
</evidence>
<evidence type="ECO:0000313" key="19">
    <source>
        <dbReference type="Proteomes" id="UP000655225"/>
    </source>
</evidence>
<keyword evidence="4" id="KW-0597">Phosphoprotein</keyword>
<dbReference type="PROSITE" id="PS00108">
    <property type="entry name" value="PROTEIN_KINASE_ST"/>
    <property type="match status" value="1"/>
</dbReference>
<name>A0A834YQ86_TETSI</name>
<dbReference type="InterPro" id="IPR000719">
    <property type="entry name" value="Prot_kinase_dom"/>
</dbReference>
<evidence type="ECO:0000256" key="3">
    <source>
        <dbReference type="ARBA" id="ARBA00022527"/>
    </source>
</evidence>
<dbReference type="InterPro" id="IPR021720">
    <property type="entry name" value="Malectin_dom"/>
</dbReference>
<dbReference type="Gene3D" id="1.10.510.10">
    <property type="entry name" value="Transferase(Phosphotransferase) domain 1"/>
    <property type="match status" value="2"/>
</dbReference>
<dbReference type="Pfam" id="PF00069">
    <property type="entry name" value="Pkinase"/>
    <property type="match status" value="1"/>
</dbReference>
<evidence type="ECO:0000256" key="11">
    <source>
        <dbReference type="ARBA" id="ARBA00022840"/>
    </source>
</evidence>
<dbReference type="InterPro" id="IPR051824">
    <property type="entry name" value="LRR_Rcpt-Like_S/T_Kinase"/>
</dbReference>
<keyword evidence="11" id="KW-0067">ATP-binding</keyword>
<keyword evidence="9" id="KW-0547">Nucleotide-binding</keyword>
<evidence type="ECO:0000256" key="10">
    <source>
        <dbReference type="ARBA" id="ARBA00022777"/>
    </source>
</evidence>
<evidence type="ECO:0000256" key="15">
    <source>
        <dbReference type="ARBA" id="ARBA00023180"/>
    </source>
</evidence>
<proteinExistence type="predicted"/>
<comment type="subcellular location">
    <subcellularLocation>
        <location evidence="1">Membrane</location>
        <topology evidence="1">Single-pass membrane protein</topology>
    </subcellularLocation>
</comment>
<dbReference type="InterPro" id="IPR008271">
    <property type="entry name" value="Ser/Thr_kinase_AS"/>
</dbReference>
<dbReference type="PANTHER" id="PTHR48006">
    <property type="entry name" value="LEUCINE-RICH REPEAT-CONTAINING PROTEIN DDB_G0281931-RELATED"/>
    <property type="match status" value="1"/>
</dbReference>
<evidence type="ECO:0000256" key="4">
    <source>
        <dbReference type="ARBA" id="ARBA00022553"/>
    </source>
</evidence>
<dbReference type="SUPFAM" id="SSF56112">
    <property type="entry name" value="Protein kinase-like (PK-like)"/>
    <property type="match status" value="1"/>
</dbReference>
<dbReference type="Gene3D" id="2.60.120.430">
    <property type="entry name" value="Galactose-binding lectin"/>
    <property type="match status" value="1"/>
</dbReference>
<sequence length="630" mass="69972">MLQAFLSILLPVEMNYFSTKICLMAIIFNADDYLYINCGGEKAPINGSIYEADTQRHGASTFYLSPNKNWGYSSMGEISSESSYIVNRTFDPSMVNMALYSTARISPLSLKYYGFCLKNGNYIVRLHFAEIVFTEEKGERVFNVKIQNETLLSNFSIKEAVGGLNKEFYKEFPAAVSDHLLEIHFYWAGKGSVSNAQQPDQTKHMYLDSVQKSGKLSGVIIAGIAGSAVFLLVLVLVIIWKMGCLRGIKLPGDEFYILLLTNSIFDGCRFEIELKYLELFPEGFFNFRQIKVATQNFSSAKKIGEGGFGPVHKGLEYLELFPEGFFNFRQIKVATQNFSSASKIGEGGFGPVYKGVLQNGAAIAVKQLSPKSKQGVRPEEFRSRLNWPTRVKICLGIAKGLAFLHEESKLKIVHRDVKPTNILLDKNLNAKISDFGFAKLYEGEKTHVITRIAGTNGYMAPEYATRGYLTNKADVYSFGVVILEVVSGKNSMKYKSNAESVYLLDLAYDLQEKGNLIALIDPILGYDYSMKEALTILELAMLCTNPSPTVRPTMSEVVRILEGKTQMKAPPLHAPYSADNFTRAKAMADIPLSIQSGGTFREGTSNPFSSLVVGKEGEECNVAVDYSPEI</sequence>
<accession>A0A834YQ86</accession>
<keyword evidence="13 16" id="KW-0472">Membrane</keyword>
<evidence type="ECO:0000256" key="6">
    <source>
        <dbReference type="ARBA" id="ARBA00022692"/>
    </source>
</evidence>
<keyword evidence="10" id="KW-0418">Kinase</keyword>
<evidence type="ECO:0000256" key="14">
    <source>
        <dbReference type="ARBA" id="ARBA00023170"/>
    </source>
</evidence>
<keyword evidence="12 16" id="KW-1133">Transmembrane helix</keyword>
<dbReference type="InterPro" id="IPR011009">
    <property type="entry name" value="Kinase-like_dom_sf"/>
</dbReference>
<dbReference type="GO" id="GO:0004674">
    <property type="term" value="F:protein serine/threonine kinase activity"/>
    <property type="evidence" value="ECO:0007669"/>
    <property type="project" value="UniProtKB-KW"/>
</dbReference>
<dbReference type="Pfam" id="PF11721">
    <property type="entry name" value="Malectin"/>
    <property type="match status" value="1"/>
</dbReference>
<evidence type="ECO:0000256" key="2">
    <source>
        <dbReference type="ARBA" id="ARBA00012513"/>
    </source>
</evidence>
<dbReference type="GO" id="GO:0016020">
    <property type="term" value="C:membrane"/>
    <property type="evidence" value="ECO:0007669"/>
    <property type="project" value="UniProtKB-SubCell"/>
</dbReference>
<keyword evidence="19" id="KW-1185">Reference proteome</keyword>
<keyword evidence="6 16" id="KW-0812">Transmembrane</keyword>